<feature type="domain" description="MacB-like periplasmic core" evidence="9">
    <location>
        <begin position="22"/>
        <end position="224"/>
    </location>
</feature>
<keyword evidence="5 7" id="KW-1133">Transmembrane helix</keyword>
<feature type="domain" description="ABC3 transporter permease C-terminal" evidence="8">
    <location>
        <begin position="255"/>
        <end position="379"/>
    </location>
</feature>
<evidence type="ECO:0000256" key="1">
    <source>
        <dbReference type="ARBA" id="ARBA00004651"/>
    </source>
</evidence>
<reference evidence="10" key="1">
    <citation type="submission" date="2022-05" db="EMBL/GenBank/DDBJ databases">
        <title>Expanded diversity of anoxic marine methylotrophy in a Black Sea sulfate reducing microorganism.</title>
        <authorList>
            <person name="Fischer P.Q."/>
            <person name="Stams A.J.M."/>
            <person name="Villanueva L."/>
            <person name="Sousa D.Z."/>
        </authorList>
    </citation>
    <scope>NUCLEOTIDE SEQUENCE</scope>
    <source>
        <strain evidence="10">P130</strain>
    </source>
</reference>
<dbReference type="Pfam" id="PF02687">
    <property type="entry name" value="FtsX"/>
    <property type="match status" value="2"/>
</dbReference>
<evidence type="ECO:0000313" key="10">
    <source>
        <dbReference type="EMBL" id="MDO0825196.1"/>
    </source>
</evidence>
<evidence type="ECO:0000259" key="8">
    <source>
        <dbReference type="Pfam" id="PF02687"/>
    </source>
</evidence>
<proteinExistence type="inferred from homology"/>
<dbReference type="EMBL" id="JAMJEV010000022">
    <property type="protein sequence ID" value="MDO0825196.1"/>
    <property type="molecule type" value="Genomic_DNA"/>
</dbReference>
<organism evidence="10 11">
    <name type="scientific">Desulfosporosinus nitroreducens</name>
    <dbReference type="NCBI Taxonomy" id="2018668"/>
    <lineage>
        <taxon>Bacteria</taxon>
        <taxon>Bacillati</taxon>
        <taxon>Bacillota</taxon>
        <taxon>Clostridia</taxon>
        <taxon>Eubacteriales</taxon>
        <taxon>Desulfitobacteriaceae</taxon>
        <taxon>Desulfosporosinus</taxon>
    </lineage>
</organism>
<accession>A0ABT8QZA0</accession>
<dbReference type="InterPro" id="IPR003838">
    <property type="entry name" value="ABC3_permease_C"/>
</dbReference>
<dbReference type="Pfam" id="PF12704">
    <property type="entry name" value="MacB_PCD"/>
    <property type="match status" value="2"/>
</dbReference>
<feature type="transmembrane region" description="Helical" evidence="7">
    <location>
        <begin position="422"/>
        <end position="446"/>
    </location>
</feature>
<feature type="transmembrane region" description="Helical" evidence="7">
    <location>
        <begin position="396"/>
        <end position="416"/>
    </location>
</feature>
<feature type="transmembrane region" description="Helical" evidence="7">
    <location>
        <begin position="21"/>
        <end position="41"/>
    </location>
</feature>
<dbReference type="PANTHER" id="PTHR30489:SF0">
    <property type="entry name" value="LIPOPROTEIN-RELEASING SYSTEM TRANSMEMBRANE PROTEIN LOLE"/>
    <property type="match status" value="1"/>
</dbReference>
<dbReference type="Proteomes" id="UP001176021">
    <property type="component" value="Unassembled WGS sequence"/>
</dbReference>
<keyword evidence="4 7" id="KW-0812">Transmembrane</keyword>
<comment type="caution">
    <text evidence="10">The sequence shown here is derived from an EMBL/GenBank/DDBJ whole genome shotgun (WGS) entry which is preliminary data.</text>
</comment>
<evidence type="ECO:0000256" key="7">
    <source>
        <dbReference type="SAM" id="Phobius"/>
    </source>
</evidence>
<feature type="transmembrane region" description="Helical" evidence="7">
    <location>
        <begin position="712"/>
        <end position="737"/>
    </location>
</feature>
<dbReference type="InterPro" id="IPR051447">
    <property type="entry name" value="Lipoprotein-release_system"/>
</dbReference>
<sequence length="841" mass="91838">MRELLSIKLALAYFRRRKLRAILNTLSVAVAIAALVALQGLNSSIDYASGEFASLLGGNAHLEVKAPQGGMSDTLLAKVQKTAGVQAAVPFVQSSVQVKGLPGFTTLMGIVPGEDAAIRTYRVTQGRMPAQDHREIAVPKELLRGKPVKVGDIWQVQTMLGMQDFTLVGILEDSGVAQTNGGAVVFMPLTTAQKAFELEGKLSYISIVLQNPDNVLAVQKALQESLGNRVEVLTPLGRDGTKDKMLGFIKSLNNVYGFMGLFLALYVMYNSMRVAVSEQRRQLGILRALGWRRWEIHKLIIAQSIVIGVIGSSLGLLLGTYLAQGLLSTVSETLNEVFKVSIPRIRFTMLDYAMIWLTGVLSCLLSAWLPAWKAANISPIKAMNSRYSKIELGYPRWRIVVGAILILSSWLILVFVNNMSLLFQAALTGIVIGAAVLMPPFLIIVLEKLEPMAETMFGLTGRLGLSSFRRTPRRSVATGMPILLGLAVAFGFLGILASVNLTFGNWVNTLISSDIVITQGLQTFSSNQVGLPEALLERVRKVDGVRVSAGLRTTGIQWHGNPLDLQIYDVLDSRQLATPHVLEPGKDEAWDAIKQEGNIWISESMALKYGVHRGEKLEIPTPAGNLEFPVVAIIKDFYSYNGSVYMNRQDYLRYWGDHSIDHIYLTLEPGVSPALVRDRLEADLQNDFRVQVALASDFRDSMIKLNRSICDIFNLVIIVIVLVAAVGTANSMLISVLERVREIGTLRSVGLTRGQIRSVLLIEVGSLFIAGIVLSIPVAAGIQIGGTIFDKNVNGWVLDVSIPWAKNIGVALVMALVVGLSTLYPAWLASKVDPVKALRSE</sequence>
<feature type="domain" description="ABC3 transporter permease C-terminal" evidence="8">
    <location>
        <begin position="715"/>
        <end position="834"/>
    </location>
</feature>
<comment type="similarity">
    <text evidence="2">Belongs to the ABC-4 integral membrane protein family. LolC/E subfamily.</text>
</comment>
<feature type="transmembrane region" description="Helical" evidence="7">
    <location>
        <begin position="804"/>
        <end position="829"/>
    </location>
</feature>
<keyword evidence="6 7" id="KW-0472">Membrane</keyword>
<feature type="domain" description="MacB-like periplasmic core" evidence="9">
    <location>
        <begin position="482"/>
        <end position="682"/>
    </location>
</feature>
<feature type="transmembrane region" description="Helical" evidence="7">
    <location>
        <begin position="758"/>
        <end position="784"/>
    </location>
</feature>
<feature type="transmembrane region" description="Helical" evidence="7">
    <location>
        <begin position="255"/>
        <end position="276"/>
    </location>
</feature>
<feature type="transmembrane region" description="Helical" evidence="7">
    <location>
        <begin position="296"/>
        <end position="323"/>
    </location>
</feature>
<feature type="transmembrane region" description="Helical" evidence="7">
    <location>
        <begin position="353"/>
        <end position="375"/>
    </location>
</feature>
<evidence type="ECO:0000256" key="5">
    <source>
        <dbReference type="ARBA" id="ARBA00022989"/>
    </source>
</evidence>
<feature type="transmembrane region" description="Helical" evidence="7">
    <location>
        <begin position="476"/>
        <end position="499"/>
    </location>
</feature>
<evidence type="ECO:0000256" key="6">
    <source>
        <dbReference type="ARBA" id="ARBA00023136"/>
    </source>
</evidence>
<evidence type="ECO:0000313" key="11">
    <source>
        <dbReference type="Proteomes" id="UP001176021"/>
    </source>
</evidence>
<evidence type="ECO:0000256" key="2">
    <source>
        <dbReference type="ARBA" id="ARBA00005236"/>
    </source>
</evidence>
<keyword evidence="3" id="KW-1003">Cell membrane</keyword>
<dbReference type="InterPro" id="IPR025857">
    <property type="entry name" value="MacB_PCD"/>
</dbReference>
<evidence type="ECO:0000256" key="4">
    <source>
        <dbReference type="ARBA" id="ARBA00022692"/>
    </source>
</evidence>
<evidence type="ECO:0000256" key="3">
    <source>
        <dbReference type="ARBA" id="ARBA00022475"/>
    </source>
</evidence>
<gene>
    <name evidence="10" type="ORF">M8H41_20405</name>
</gene>
<comment type="subcellular location">
    <subcellularLocation>
        <location evidence="1">Cell membrane</location>
        <topology evidence="1">Multi-pass membrane protein</topology>
    </subcellularLocation>
</comment>
<evidence type="ECO:0000259" key="9">
    <source>
        <dbReference type="Pfam" id="PF12704"/>
    </source>
</evidence>
<dbReference type="PANTHER" id="PTHR30489">
    <property type="entry name" value="LIPOPROTEIN-RELEASING SYSTEM TRANSMEMBRANE PROTEIN LOLE"/>
    <property type="match status" value="1"/>
</dbReference>
<protein>
    <submittedName>
        <fullName evidence="10">FtsX-like permease family protein</fullName>
    </submittedName>
</protein>
<name>A0ABT8QZA0_9FIRM</name>
<dbReference type="RefSeq" id="WP_302049849.1">
    <property type="nucleotide sequence ID" value="NZ_JAMJEV010000022.1"/>
</dbReference>
<keyword evidence="11" id="KW-1185">Reference proteome</keyword>